<reference evidence="1 2" key="1">
    <citation type="journal article" date="2021" name="Appl. Environ. Microbiol.">
        <title>Genetic linkage and physical mapping for an oyster mushroom Pleurotus cornucopiae and QTL analysis for the trait cap color.</title>
        <authorList>
            <person name="Zhang Y."/>
            <person name="Gao W."/>
            <person name="Sonnenberg A."/>
            <person name="Chen Q."/>
            <person name="Zhang J."/>
            <person name="Huang C."/>
        </authorList>
    </citation>
    <scope>NUCLEOTIDE SEQUENCE [LARGE SCALE GENOMIC DNA]</scope>
    <source>
        <strain evidence="1">CCMSSC00406</strain>
    </source>
</reference>
<protein>
    <submittedName>
        <fullName evidence="1">Uncharacterized protein</fullName>
    </submittedName>
</protein>
<dbReference type="EMBL" id="WQMT02000011">
    <property type="protein sequence ID" value="KAG9217684.1"/>
    <property type="molecule type" value="Genomic_DNA"/>
</dbReference>
<accession>A0ACB7IIT5</accession>
<comment type="caution">
    <text evidence="1">The sequence shown here is derived from an EMBL/GenBank/DDBJ whole genome shotgun (WGS) entry which is preliminary data.</text>
</comment>
<proteinExistence type="predicted"/>
<name>A0ACB7IIT5_PLECO</name>
<evidence type="ECO:0000313" key="2">
    <source>
        <dbReference type="Proteomes" id="UP000824881"/>
    </source>
</evidence>
<keyword evidence="2" id="KW-1185">Reference proteome</keyword>
<gene>
    <name evidence="1" type="ORF">CCMSSC00406_0003627</name>
</gene>
<sequence>MSNVAANADAPKSAKKRKLTDKSIPNVILQNPAFAEDSAMYQDLLEMERKLDWTTTRKKAEVQDALGRNPTTTRTLRLFLSHSTSGQVWQAGSDAVVPNFDTGEGVPAWTLKIDGRLLEPQNARSRDKIQPRKFSTLIKRMVVEMDRDPAVYPESNIVEWPRASSHQNPVLDGFTIRRTGDVLTKIRLILFLDHMPEQFKVAPELAAVLSIKEESRVGVIQALWNYVKVQGLQDKSNRRIVRADDALKPIFGAESVPFHKLPEIVNRYLTAPDPVVIHYTLNPAIPPPPERPSAWDMEVKIEDHTLKNRMTVMLQANKESAATLAKLDEEIALLAQSLHNSHLKRTFLQSFADDPAQFIQTWLESQSRDLESILGGAGEGAAVRAEELKRSEFFRLPWVEEISSASASMDTAFRKIDIDIYDEDVLQESELYEPFPQDAAQALDEAKQRQSAVRSALAKGDVPGALSIALENAPYGPNVEDAKVLTLQTILTILNSTKSTEVSSVIKALSQDSQDALMKYLYKGMAMPGWGDISGSVLLGWHEKLTEIAGVGSIKESTSDLYSPSNNYIIQDGSPHSDDAPPSGLRLLLDVPEESLLHITSYLEPPALLALGRAFATQCLAISPESGLELIEKKSLMLRRSPQQPWRDLFIARYKLLRRWEFSGNSLMTHTPLNNATPGTSMQLACTQMPNIAPWTTPIPNIIVFSASSGAVCRSLPLTGKVGNVYLAPELVGVAHPCAISAHDGAGKALFGYPDGKVGLVIVQKAIDHTSVMRHVVPITSPIDVSHTGPVSAVTWEKLDARKDGGVRYGASVALDNTLKVWDANRNSLHCLWSSQPSYGTSSFFAVEARITDYGIVACGLADGSLFIWSGLGQLLPTSTRSPTRQTPEIKGLAIECPVARSSNTSPLTISKLVLDAEDPEANIIHLLVAYQDDANFHRISVDTITQQTRITSFGNDPTFGSISCLESFFTRVQNTEGRSIVVVGDSLGCLNVYDWTVDLGSDTSPGAARDRPVLPISRFEAHTEGGKITAIAGNDAVLITGSSTGEVKVWDSLNFAFIREFGPRKRGQHRAEATYDEESIGQILLTGDKQVLVFNVGDRVIGWWAGPDRKGFRGGVRGRNVVGIPKKKKDAGRVSRGSNAYALRAAIDESRDLTDDAPMPEGVLERRQNEREQRVGLESLGLSEAEAVEYVLMLSRDNYEEEYDERYIGDVEEGVFDNDFELDGVSHVVTASPRPSAPSPTPSIPTTSPPSSWSSPRSSPQGSRAVSWISRSNSNSKIQVSPRMQDEPREAGPTRIGKQRSGGSESSKPEAINIDQSEQYFPMMASKSWTGSPSQHAGGTPKSRGSPSTSKSPSAWSKPLATSKSPEARGMEQPAKGKAKETKTFDSDNMDDDLRFAIELSLAEAASRECL</sequence>
<dbReference type="Proteomes" id="UP000824881">
    <property type="component" value="Unassembled WGS sequence"/>
</dbReference>
<organism evidence="1 2">
    <name type="scientific">Pleurotus cornucopiae</name>
    <name type="common">Cornucopia mushroom</name>
    <dbReference type="NCBI Taxonomy" id="5321"/>
    <lineage>
        <taxon>Eukaryota</taxon>
        <taxon>Fungi</taxon>
        <taxon>Dikarya</taxon>
        <taxon>Basidiomycota</taxon>
        <taxon>Agaricomycotina</taxon>
        <taxon>Agaricomycetes</taxon>
        <taxon>Agaricomycetidae</taxon>
        <taxon>Agaricales</taxon>
        <taxon>Pleurotineae</taxon>
        <taxon>Pleurotaceae</taxon>
        <taxon>Pleurotus</taxon>
    </lineage>
</organism>
<evidence type="ECO:0000313" key="1">
    <source>
        <dbReference type="EMBL" id="KAG9217684.1"/>
    </source>
</evidence>